<dbReference type="Proteomes" id="UP001487305">
    <property type="component" value="Unassembled WGS sequence"/>
</dbReference>
<evidence type="ECO:0000313" key="10">
    <source>
        <dbReference type="EMBL" id="MEQ3362019.1"/>
    </source>
</evidence>
<protein>
    <recommendedName>
        <fullName evidence="2 7">Aminomethyltransferase</fullName>
        <ecNumber evidence="2 7">2.1.2.10</ecNumber>
    </recommendedName>
    <alternativeName>
        <fullName evidence="5 7">Glycine cleavage system T protein</fullName>
    </alternativeName>
</protein>
<dbReference type="Gene3D" id="4.10.1250.10">
    <property type="entry name" value="Aminomethyltransferase fragment"/>
    <property type="match status" value="1"/>
</dbReference>
<dbReference type="PIRSF" id="PIRSF006487">
    <property type="entry name" value="GcvT"/>
    <property type="match status" value="1"/>
</dbReference>
<dbReference type="Gene3D" id="2.40.30.110">
    <property type="entry name" value="Aminomethyltransferase beta-barrel domains"/>
    <property type="match status" value="1"/>
</dbReference>
<reference evidence="10 11" key="1">
    <citation type="submission" date="2024-04" db="EMBL/GenBank/DDBJ databases">
        <title>Human intestinal bacterial collection.</title>
        <authorList>
            <person name="Pauvert C."/>
            <person name="Hitch T.C.A."/>
            <person name="Clavel T."/>
        </authorList>
    </citation>
    <scope>NUCLEOTIDE SEQUENCE [LARGE SCALE GENOMIC DNA]</scope>
    <source>
        <strain evidence="10 11">CLA-KB-H42</strain>
    </source>
</reference>
<dbReference type="Pfam" id="PF01571">
    <property type="entry name" value="GCV_T"/>
    <property type="match status" value="1"/>
</dbReference>
<dbReference type="Gene3D" id="3.30.70.1400">
    <property type="entry name" value="Aminomethyltransferase beta-barrel domains"/>
    <property type="match status" value="1"/>
</dbReference>
<evidence type="ECO:0000256" key="2">
    <source>
        <dbReference type="ARBA" id="ARBA00012616"/>
    </source>
</evidence>
<dbReference type="InterPro" id="IPR027266">
    <property type="entry name" value="TrmE/GcvT-like"/>
</dbReference>
<sequence length="362" mass="39228">MEKKTPLYDVHIASGGKIVPFAGYLLPIEYPTGLMKEHLAVRTACGIFDVSHMGEVLFEGSGALATLNRLMTNDFSNMAYGRCRYTALCYEDGGMADDLIVYRLDDERFLAVVNAANKDKDIAWMAEHLLDDTEMRDLSDEVAQIAVQGPLASAITARIADGATLPDAYYTFEPHVSVAGRDCLVSRTGYTGEDGFEIYCAPHDAPAIWAALVNAGKDDGLIPCGLGARDTLRLEASMPLYGHEMDETVDPMEAGLSFGVKMDKPAFIGKEAIAAKGEPSRMRIGIEATGRGIVREHEPVFANGKAIGNTTSGTYCPFLKKACAMALVEAGSVAIDDKIEVEVRGRKIAAKVVPMPFYKRKR</sequence>
<comment type="caution">
    <text evidence="10">The sequence shown here is derived from an EMBL/GenBank/DDBJ whole genome shotgun (WGS) entry which is preliminary data.</text>
</comment>
<dbReference type="RefSeq" id="WP_349227164.1">
    <property type="nucleotide sequence ID" value="NZ_JBBNOP010000002.1"/>
</dbReference>
<dbReference type="Gene3D" id="3.30.1360.120">
    <property type="entry name" value="Probable tRNA modification gtpase trme, domain 1"/>
    <property type="match status" value="1"/>
</dbReference>
<feature type="domain" description="Aminomethyltransferase C-terminal" evidence="9">
    <location>
        <begin position="281"/>
        <end position="359"/>
    </location>
</feature>
<dbReference type="SUPFAM" id="SSF101790">
    <property type="entry name" value="Aminomethyltransferase beta-barrel domain"/>
    <property type="match status" value="1"/>
</dbReference>
<keyword evidence="4 7" id="KW-0808">Transferase</keyword>
<dbReference type="InterPro" id="IPR022903">
    <property type="entry name" value="GcvT_bac"/>
</dbReference>
<dbReference type="Pfam" id="PF08669">
    <property type="entry name" value="GCV_T_C"/>
    <property type="match status" value="1"/>
</dbReference>
<evidence type="ECO:0000256" key="6">
    <source>
        <dbReference type="ARBA" id="ARBA00047665"/>
    </source>
</evidence>
<comment type="subunit">
    <text evidence="7">The glycine cleavage system is composed of four proteins: P, T, L and H.</text>
</comment>
<evidence type="ECO:0000256" key="3">
    <source>
        <dbReference type="ARBA" id="ARBA00022576"/>
    </source>
</evidence>
<comment type="function">
    <text evidence="7">The glycine cleavage system catalyzes the degradation of glycine.</text>
</comment>
<gene>
    <name evidence="7 10" type="primary">gcvT</name>
    <name evidence="10" type="ORF">AAA083_03395</name>
</gene>
<feature type="domain" description="GCVT N-terminal" evidence="8">
    <location>
        <begin position="7"/>
        <end position="264"/>
    </location>
</feature>
<dbReference type="EMBL" id="JBBNOP010000002">
    <property type="protein sequence ID" value="MEQ3362019.1"/>
    <property type="molecule type" value="Genomic_DNA"/>
</dbReference>
<proteinExistence type="inferred from homology"/>
<keyword evidence="3 7" id="KW-0032">Aminotransferase</keyword>
<dbReference type="GO" id="GO:0004047">
    <property type="term" value="F:aminomethyltransferase activity"/>
    <property type="evidence" value="ECO:0007669"/>
    <property type="project" value="UniProtKB-EC"/>
</dbReference>
<name>A0ABV1JAB7_9ACTN</name>
<dbReference type="InterPro" id="IPR006222">
    <property type="entry name" value="GCVT_N"/>
</dbReference>
<evidence type="ECO:0000256" key="1">
    <source>
        <dbReference type="ARBA" id="ARBA00008609"/>
    </source>
</evidence>
<evidence type="ECO:0000256" key="5">
    <source>
        <dbReference type="ARBA" id="ARBA00031395"/>
    </source>
</evidence>
<dbReference type="PANTHER" id="PTHR43757:SF2">
    <property type="entry name" value="AMINOMETHYLTRANSFERASE, MITOCHONDRIAL"/>
    <property type="match status" value="1"/>
</dbReference>
<organism evidence="10 11">
    <name type="scientific">Raoultibacter massiliensis</name>
    <dbReference type="NCBI Taxonomy" id="1852371"/>
    <lineage>
        <taxon>Bacteria</taxon>
        <taxon>Bacillati</taxon>
        <taxon>Actinomycetota</taxon>
        <taxon>Coriobacteriia</taxon>
        <taxon>Eggerthellales</taxon>
        <taxon>Eggerthellaceae</taxon>
        <taxon>Raoultibacter</taxon>
    </lineage>
</organism>
<dbReference type="InterPro" id="IPR013977">
    <property type="entry name" value="GcvT_C"/>
</dbReference>
<comment type="catalytic activity">
    <reaction evidence="6 7">
        <text>N(6)-[(R)-S(8)-aminomethyldihydrolipoyl]-L-lysyl-[protein] + (6S)-5,6,7,8-tetrahydrofolate = N(6)-[(R)-dihydrolipoyl]-L-lysyl-[protein] + (6R)-5,10-methylene-5,6,7,8-tetrahydrofolate + NH4(+)</text>
        <dbReference type="Rhea" id="RHEA:16945"/>
        <dbReference type="Rhea" id="RHEA-COMP:10475"/>
        <dbReference type="Rhea" id="RHEA-COMP:10492"/>
        <dbReference type="ChEBI" id="CHEBI:15636"/>
        <dbReference type="ChEBI" id="CHEBI:28938"/>
        <dbReference type="ChEBI" id="CHEBI:57453"/>
        <dbReference type="ChEBI" id="CHEBI:83100"/>
        <dbReference type="ChEBI" id="CHEBI:83143"/>
        <dbReference type="EC" id="2.1.2.10"/>
    </reaction>
</comment>
<dbReference type="InterPro" id="IPR029043">
    <property type="entry name" value="GcvT/YgfZ_C"/>
</dbReference>
<dbReference type="InterPro" id="IPR006223">
    <property type="entry name" value="GcvT"/>
</dbReference>
<dbReference type="PANTHER" id="PTHR43757">
    <property type="entry name" value="AMINOMETHYLTRANSFERASE"/>
    <property type="match status" value="1"/>
</dbReference>
<evidence type="ECO:0000259" key="8">
    <source>
        <dbReference type="Pfam" id="PF01571"/>
    </source>
</evidence>
<dbReference type="EC" id="2.1.2.10" evidence="2 7"/>
<keyword evidence="11" id="KW-1185">Reference proteome</keyword>
<dbReference type="InterPro" id="IPR028896">
    <property type="entry name" value="GcvT/YgfZ/DmdA"/>
</dbReference>
<evidence type="ECO:0000256" key="7">
    <source>
        <dbReference type="HAMAP-Rule" id="MF_00259"/>
    </source>
</evidence>
<evidence type="ECO:0000256" key="4">
    <source>
        <dbReference type="ARBA" id="ARBA00022679"/>
    </source>
</evidence>
<evidence type="ECO:0000259" key="9">
    <source>
        <dbReference type="Pfam" id="PF08669"/>
    </source>
</evidence>
<accession>A0ABV1JAB7</accession>
<evidence type="ECO:0000313" key="11">
    <source>
        <dbReference type="Proteomes" id="UP001487305"/>
    </source>
</evidence>
<dbReference type="SUPFAM" id="SSF103025">
    <property type="entry name" value="Folate-binding domain"/>
    <property type="match status" value="1"/>
</dbReference>
<dbReference type="NCBIfam" id="TIGR00528">
    <property type="entry name" value="gcvT"/>
    <property type="match status" value="1"/>
</dbReference>
<comment type="similarity">
    <text evidence="1 7">Belongs to the GcvT family.</text>
</comment>
<dbReference type="NCBIfam" id="NF001567">
    <property type="entry name" value="PRK00389.1"/>
    <property type="match status" value="1"/>
</dbReference>
<dbReference type="HAMAP" id="MF_00259">
    <property type="entry name" value="GcvT"/>
    <property type="match status" value="1"/>
</dbReference>